<dbReference type="OMA" id="GENICKV"/>
<dbReference type="PRINTS" id="PR01438">
    <property type="entry name" value="UNVRSLSTRESS"/>
</dbReference>
<gene>
    <name evidence="2" type="ORF">KP509_13G093900</name>
</gene>
<dbReference type="OrthoDB" id="843225at2759"/>
<dbReference type="InterPro" id="IPR006015">
    <property type="entry name" value="Universal_stress_UspA"/>
</dbReference>
<dbReference type="PANTHER" id="PTHR31964">
    <property type="entry name" value="ADENINE NUCLEOTIDE ALPHA HYDROLASES-LIKE SUPERFAMILY PROTEIN"/>
    <property type="match status" value="1"/>
</dbReference>
<evidence type="ECO:0000313" key="2">
    <source>
        <dbReference type="EMBL" id="KAH7422157.1"/>
    </source>
</evidence>
<dbReference type="EMBL" id="CM035418">
    <property type="protein sequence ID" value="KAH7422157.1"/>
    <property type="molecule type" value="Genomic_DNA"/>
</dbReference>
<dbReference type="InterPro" id="IPR006016">
    <property type="entry name" value="UspA"/>
</dbReference>
<evidence type="ECO:0000313" key="3">
    <source>
        <dbReference type="Proteomes" id="UP000825935"/>
    </source>
</evidence>
<sequence>MASQGGDDAAAVALVRRRKVLIAVDESDESIYALSWALENLIVPGRPNDAEEPRVSNLVILLHVQTHPQVFVGPAGPGHAPAGFYITPEIIDSVKKHQEEISRKVLLRAKKLCDEKHLETETMVAVGDPRDAICEAVEKLAVDYLVIGSHGYGAIKRTFLGSVSDYCAHKAKCPVVIVKKK</sequence>
<dbReference type="SUPFAM" id="SSF52402">
    <property type="entry name" value="Adenine nucleotide alpha hydrolases-like"/>
    <property type="match status" value="1"/>
</dbReference>
<dbReference type="AlphaFoldDB" id="A0A8T2TFW0"/>
<dbReference type="Proteomes" id="UP000825935">
    <property type="component" value="Chromosome 13"/>
</dbReference>
<protein>
    <recommendedName>
        <fullName evidence="1">UspA domain-containing protein</fullName>
    </recommendedName>
</protein>
<reference evidence="2" key="1">
    <citation type="submission" date="2021-08" db="EMBL/GenBank/DDBJ databases">
        <title>WGS assembly of Ceratopteris richardii.</title>
        <authorList>
            <person name="Marchant D.B."/>
            <person name="Chen G."/>
            <person name="Jenkins J."/>
            <person name="Shu S."/>
            <person name="Leebens-Mack J."/>
            <person name="Grimwood J."/>
            <person name="Schmutz J."/>
            <person name="Soltis P."/>
            <person name="Soltis D."/>
            <person name="Chen Z.-H."/>
        </authorList>
    </citation>
    <scope>NUCLEOTIDE SEQUENCE</scope>
    <source>
        <strain evidence="2">Whitten #5841</strain>
        <tissue evidence="2">Leaf</tissue>
    </source>
</reference>
<dbReference type="InterPro" id="IPR014729">
    <property type="entry name" value="Rossmann-like_a/b/a_fold"/>
</dbReference>
<dbReference type="CDD" id="cd23659">
    <property type="entry name" value="USP_At3g01520-like"/>
    <property type="match status" value="1"/>
</dbReference>
<comment type="caution">
    <text evidence="2">The sequence shown here is derived from an EMBL/GenBank/DDBJ whole genome shotgun (WGS) entry which is preliminary data.</text>
</comment>
<proteinExistence type="predicted"/>
<name>A0A8T2TFW0_CERRI</name>
<keyword evidence="3" id="KW-1185">Reference proteome</keyword>
<accession>A0A8T2TFW0</accession>
<dbReference type="Pfam" id="PF00582">
    <property type="entry name" value="Usp"/>
    <property type="match status" value="1"/>
</dbReference>
<organism evidence="2 3">
    <name type="scientific">Ceratopteris richardii</name>
    <name type="common">Triangle waterfern</name>
    <dbReference type="NCBI Taxonomy" id="49495"/>
    <lineage>
        <taxon>Eukaryota</taxon>
        <taxon>Viridiplantae</taxon>
        <taxon>Streptophyta</taxon>
        <taxon>Embryophyta</taxon>
        <taxon>Tracheophyta</taxon>
        <taxon>Polypodiopsida</taxon>
        <taxon>Polypodiidae</taxon>
        <taxon>Polypodiales</taxon>
        <taxon>Pteridineae</taxon>
        <taxon>Pteridaceae</taxon>
        <taxon>Parkerioideae</taxon>
        <taxon>Ceratopteris</taxon>
    </lineage>
</organism>
<evidence type="ECO:0000259" key="1">
    <source>
        <dbReference type="Pfam" id="PF00582"/>
    </source>
</evidence>
<dbReference type="Gene3D" id="3.40.50.620">
    <property type="entry name" value="HUPs"/>
    <property type="match status" value="1"/>
</dbReference>
<dbReference type="PANTHER" id="PTHR31964:SF113">
    <property type="entry name" value="USPA DOMAIN-CONTAINING PROTEIN"/>
    <property type="match status" value="1"/>
</dbReference>
<feature type="domain" description="UspA" evidence="1">
    <location>
        <begin position="17"/>
        <end position="179"/>
    </location>
</feature>